<dbReference type="PROSITE" id="PS50827">
    <property type="entry name" value="DDT"/>
    <property type="match status" value="1"/>
</dbReference>
<keyword evidence="7" id="KW-0805">Transcription regulation</keyword>
<evidence type="ECO:0000256" key="7">
    <source>
        <dbReference type="ARBA" id="ARBA00023015"/>
    </source>
</evidence>
<feature type="compositionally biased region" description="Basic and acidic residues" evidence="11">
    <location>
        <begin position="180"/>
        <end position="191"/>
    </location>
</feature>
<evidence type="ECO:0000256" key="8">
    <source>
        <dbReference type="ARBA" id="ARBA00023163"/>
    </source>
</evidence>
<feature type="compositionally biased region" description="Basic residues" evidence="11">
    <location>
        <begin position="1"/>
        <end position="10"/>
    </location>
</feature>
<evidence type="ECO:0000256" key="10">
    <source>
        <dbReference type="SAM" id="Coils"/>
    </source>
</evidence>
<feature type="coiled-coil region" evidence="10">
    <location>
        <begin position="453"/>
        <end position="525"/>
    </location>
</feature>
<accession>A0AAD4XAJ6</accession>
<keyword evidence="5" id="KW-0597">Phosphoprotein</keyword>
<evidence type="ECO:0000256" key="5">
    <source>
        <dbReference type="ARBA" id="ARBA00022553"/>
    </source>
</evidence>
<keyword evidence="14" id="KW-1185">Reference proteome</keyword>
<keyword evidence="10" id="KW-0175">Coiled coil</keyword>
<comment type="caution">
    <text evidence="13">The sequence shown here is derived from an EMBL/GenBank/DDBJ whole genome shotgun (WGS) entry which is preliminary data.</text>
</comment>
<evidence type="ECO:0000256" key="4">
    <source>
        <dbReference type="ARBA" id="ARBA00022499"/>
    </source>
</evidence>
<dbReference type="AlphaFoldDB" id="A0AAD4XAJ6"/>
<keyword evidence="4" id="KW-1017">Isopeptide bond</keyword>
<protein>
    <recommendedName>
        <fullName evidence="12">DDT domain-containing protein</fullName>
    </recommendedName>
</protein>
<dbReference type="GO" id="GO:0006355">
    <property type="term" value="P:regulation of DNA-templated transcription"/>
    <property type="evidence" value="ECO:0007669"/>
    <property type="project" value="InterPro"/>
</dbReference>
<dbReference type="PANTHER" id="PTHR31169:SF8">
    <property type="entry name" value="ZINC-FINGER DOMAIN OF MONOAMINE-OXIDASE A REPRESSOR R1 PROTEIN"/>
    <property type="match status" value="1"/>
</dbReference>
<name>A0AAD4XAJ6_9MAGN</name>
<keyword evidence="8" id="KW-0804">Transcription</keyword>
<evidence type="ECO:0000256" key="2">
    <source>
        <dbReference type="ARBA" id="ARBA00004496"/>
    </source>
</evidence>
<dbReference type="EMBL" id="JAJJMB010012161">
    <property type="protein sequence ID" value="KAI3885152.1"/>
    <property type="molecule type" value="Genomic_DNA"/>
</dbReference>
<proteinExistence type="predicted"/>
<evidence type="ECO:0000313" key="14">
    <source>
        <dbReference type="Proteomes" id="UP001202328"/>
    </source>
</evidence>
<keyword evidence="3" id="KW-0963">Cytoplasm</keyword>
<comment type="subcellular location">
    <subcellularLocation>
        <location evidence="2">Cytoplasm</location>
    </subcellularLocation>
    <subcellularLocation>
        <location evidence="1">Nucleus</location>
    </subcellularLocation>
</comment>
<evidence type="ECO:0000256" key="9">
    <source>
        <dbReference type="ARBA" id="ARBA00023242"/>
    </source>
</evidence>
<dbReference type="Proteomes" id="UP001202328">
    <property type="component" value="Unassembled WGS sequence"/>
</dbReference>
<dbReference type="GO" id="GO:0005634">
    <property type="term" value="C:nucleus"/>
    <property type="evidence" value="ECO:0007669"/>
    <property type="project" value="UniProtKB-SubCell"/>
</dbReference>
<evidence type="ECO:0000256" key="1">
    <source>
        <dbReference type="ARBA" id="ARBA00004123"/>
    </source>
</evidence>
<evidence type="ECO:0000256" key="3">
    <source>
        <dbReference type="ARBA" id="ARBA00022490"/>
    </source>
</evidence>
<dbReference type="InterPro" id="IPR018866">
    <property type="entry name" value="Znf-4CXXC_R1"/>
</dbReference>
<sequence length="613" mass="68613">MALTPKKKRNVQPLPLESSDLPPPNATSSSPPADKGKRTKCPGVRKVGRKIYDSENGTTCHQCRQKTMELVAACKNNSKPCASAKKKNEPCNLKFCHKCLTNRYGEKAEEVKLLDGWHCPKCRGICNCSFCRKKRGDEPTGMLIHRAKATGYESVSQLLTLRGPECLVSLKRKHSSSTKEVSKSKCGKENSQDGNIIPDLNEKPLESENDENTIQRSNCKIPGDTDQNNNSGGAIVSSPKRNNSESMHEGDISPETKKSKKSRVSKGDDEKTGETNADELNDSVINHAEFETPLPQGVELITIVGIALPPEDAGHALQFLEFCNAFEQVLDLKKGQPESILQELLTNGCSSRSPEQCSLVIQMHIQLLSLIQKDTGEESTHPSSEDNSWLQALDKCVVESNYALKELPLTTCFQKDVDVYNKLEVSQKLRLLNFLCDETLGTSTMRRWIDDEKDRCSERVRKAREKVDAAKQKEDKLILKMREEVANVIAESGDSLSISEHEERISKIQAEAANAHAEKVEAKRMVPKKNQRSHAYRTEPILSEGNGHTFWSLKGHSYGSTIMLQDVGSWDSDTPGDRWFSYDCELQTAVEDYISSVRKRRLRLQHEDANRDK</sequence>
<evidence type="ECO:0000256" key="6">
    <source>
        <dbReference type="ARBA" id="ARBA00022843"/>
    </source>
</evidence>
<feature type="region of interest" description="Disordered" evidence="11">
    <location>
        <begin position="1"/>
        <end position="41"/>
    </location>
</feature>
<keyword evidence="6" id="KW-0832">Ubl conjugation</keyword>
<evidence type="ECO:0000313" key="13">
    <source>
        <dbReference type="EMBL" id="KAI3885152.1"/>
    </source>
</evidence>
<keyword evidence="9" id="KW-0539">Nucleus</keyword>
<dbReference type="PANTHER" id="PTHR31169">
    <property type="entry name" value="OS05G0300700 PROTEIN"/>
    <property type="match status" value="1"/>
</dbReference>
<evidence type="ECO:0000256" key="11">
    <source>
        <dbReference type="SAM" id="MobiDB-lite"/>
    </source>
</evidence>
<feature type="compositionally biased region" description="Basic and acidic residues" evidence="11">
    <location>
        <begin position="242"/>
        <end position="257"/>
    </location>
</feature>
<gene>
    <name evidence="13" type="ORF">MKW98_002544</name>
</gene>
<evidence type="ECO:0000259" key="12">
    <source>
        <dbReference type="PROSITE" id="PS50827"/>
    </source>
</evidence>
<dbReference type="InterPro" id="IPR018501">
    <property type="entry name" value="DDT_dom"/>
</dbReference>
<dbReference type="Pfam" id="PF10497">
    <property type="entry name" value="zf-4CXXC_R1"/>
    <property type="match status" value="1"/>
</dbReference>
<organism evidence="13 14">
    <name type="scientific">Papaver atlanticum</name>
    <dbReference type="NCBI Taxonomy" id="357466"/>
    <lineage>
        <taxon>Eukaryota</taxon>
        <taxon>Viridiplantae</taxon>
        <taxon>Streptophyta</taxon>
        <taxon>Embryophyta</taxon>
        <taxon>Tracheophyta</taxon>
        <taxon>Spermatophyta</taxon>
        <taxon>Magnoliopsida</taxon>
        <taxon>Ranunculales</taxon>
        <taxon>Papaveraceae</taxon>
        <taxon>Papaveroideae</taxon>
        <taxon>Papaver</taxon>
    </lineage>
</organism>
<reference evidence="13" key="1">
    <citation type="submission" date="2022-04" db="EMBL/GenBank/DDBJ databases">
        <title>A functionally conserved STORR gene fusion in Papaver species that diverged 16.8 million years ago.</title>
        <authorList>
            <person name="Catania T."/>
        </authorList>
    </citation>
    <scope>NUCLEOTIDE SEQUENCE</scope>
    <source>
        <strain evidence="13">S-188037</strain>
    </source>
</reference>
<feature type="domain" description="DDT" evidence="12">
    <location>
        <begin position="310"/>
        <end position="377"/>
    </location>
</feature>
<feature type="compositionally biased region" description="Low complexity" evidence="11">
    <location>
        <begin position="13"/>
        <end position="33"/>
    </location>
</feature>
<dbReference type="InterPro" id="IPR040221">
    <property type="entry name" value="CDCA7/CDA7L"/>
</dbReference>
<feature type="region of interest" description="Disordered" evidence="11">
    <location>
        <begin position="178"/>
        <end position="282"/>
    </location>
</feature>
<dbReference type="SMART" id="SM00571">
    <property type="entry name" value="DDT"/>
    <property type="match status" value="1"/>
</dbReference>
<dbReference type="GO" id="GO:0005737">
    <property type="term" value="C:cytoplasm"/>
    <property type="evidence" value="ECO:0007669"/>
    <property type="project" value="UniProtKB-SubCell"/>
</dbReference>